<keyword evidence="2" id="KW-1283">Bacterial microcompartment</keyword>
<comment type="subcellular location">
    <subcellularLocation>
        <location evidence="1">Bacterial microcompartment</location>
    </subcellularLocation>
</comment>
<name>A0A532UTZ4_UNCL8</name>
<dbReference type="Pfam" id="PF00936">
    <property type="entry name" value="BMC"/>
    <property type="match status" value="2"/>
</dbReference>
<feature type="domain" description="BMC" evidence="4">
    <location>
        <begin position="107"/>
        <end position="193"/>
    </location>
</feature>
<dbReference type="InterPro" id="IPR044872">
    <property type="entry name" value="CcmK/CsoS1_BMC"/>
</dbReference>
<evidence type="ECO:0000256" key="3">
    <source>
        <dbReference type="PROSITE-ProRule" id="PRU01278"/>
    </source>
</evidence>
<proteinExistence type="inferred from homology"/>
<feature type="domain" description="BMC" evidence="4">
    <location>
        <begin position="15"/>
        <end position="97"/>
    </location>
</feature>
<dbReference type="PROSITE" id="PS51930">
    <property type="entry name" value="BMC_2"/>
    <property type="match status" value="2"/>
</dbReference>
<accession>A0A532UTZ4</accession>
<dbReference type="PANTHER" id="PTHR33941">
    <property type="entry name" value="PROPANEDIOL UTILIZATION PROTEIN PDUA"/>
    <property type="match status" value="1"/>
</dbReference>
<dbReference type="EMBL" id="NJBN01000010">
    <property type="protein sequence ID" value="TKJ38414.1"/>
    <property type="molecule type" value="Genomic_DNA"/>
</dbReference>
<dbReference type="GO" id="GO:0031469">
    <property type="term" value="C:bacterial microcompartment"/>
    <property type="evidence" value="ECO:0007669"/>
    <property type="project" value="UniProtKB-SubCell"/>
</dbReference>
<comment type="caution">
    <text evidence="5">The sequence shown here is derived from an EMBL/GenBank/DDBJ whole genome shotgun (WGS) entry which is preliminary data.</text>
</comment>
<dbReference type="Gene3D" id="3.30.70.1710">
    <property type="match status" value="2"/>
</dbReference>
<dbReference type="PANTHER" id="PTHR33941:SF11">
    <property type="entry name" value="BACTERIAL MICROCOMPARTMENT SHELL PROTEIN PDUJ"/>
    <property type="match status" value="1"/>
</dbReference>
<evidence type="ECO:0000256" key="2">
    <source>
        <dbReference type="ARBA" id="ARBA00024446"/>
    </source>
</evidence>
<dbReference type="SMART" id="SM00877">
    <property type="entry name" value="BMC"/>
    <property type="match status" value="2"/>
</dbReference>
<dbReference type="SUPFAM" id="SSF143414">
    <property type="entry name" value="CcmK-like"/>
    <property type="match status" value="2"/>
</dbReference>
<evidence type="ECO:0000313" key="5">
    <source>
        <dbReference type="EMBL" id="TKJ38414.1"/>
    </source>
</evidence>
<dbReference type="InterPro" id="IPR000249">
    <property type="entry name" value="BMC_dom"/>
</dbReference>
<sequence length="193" mass="20055">MSPATQKTTPTHANALGMVEFNSIAVGIEAADAMMKISQVDLVVAKTICPGKFIAMVRGDTAAVRASVEEGRRVGDIAQVADFVIPNVHPDVFPALTAATPQHKVNALGVVETFSVASCILAADRAAKTAKISLMEIRLGIGIGGKAFFTMTGDVAAVKSALEAGAAVAQDEGLLVRKVLIPQPKEEIFNSLS</sequence>
<protein>
    <submittedName>
        <fullName evidence="5">Propanediol utilization protein</fullName>
    </submittedName>
</protein>
<evidence type="ECO:0000259" key="4">
    <source>
        <dbReference type="PROSITE" id="PS51930"/>
    </source>
</evidence>
<organism evidence="5 6">
    <name type="scientific">candidate division LCP-89 bacterium B3_LCP</name>
    <dbReference type="NCBI Taxonomy" id="2012998"/>
    <lineage>
        <taxon>Bacteria</taxon>
        <taxon>Pseudomonadati</taxon>
        <taxon>Bacteria division LCP-89</taxon>
    </lineage>
</organism>
<evidence type="ECO:0000256" key="1">
    <source>
        <dbReference type="ARBA" id="ARBA00024322"/>
    </source>
</evidence>
<dbReference type="Proteomes" id="UP000319619">
    <property type="component" value="Unassembled WGS sequence"/>
</dbReference>
<dbReference type="InterPro" id="IPR050575">
    <property type="entry name" value="BMC_shell"/>
</dbReference>
<reference evidence="5 6" key="1">
    <citation type="submission" date="2017-06" db="EMBL/GenBank/DDBJ databases">
        <title>Novel microbial phyla capable of carbon fixation and sulfur reduction in deep-sea sediments.</title>
        <authorList>
            <person name="Huang J."/>
            <person name="Baker B."/>
            <person name="Wang Y."/>
        </authorList>
    </citation>
    <scope>NUCLEOTIDE SEQUENCE [LARGE SCALE GENOMIC DNA]</scope>
    <source>
        <strain evidence="5">B3_LCP</strain>
    </source>
</reference>
<evidence type="ECO:0000313" key="6">
    <source>
        <dbReference type="Proteomes" id="UP000319619"/>
    </source>
</evidence>
<dbReference type="CDD" id="cd07053">
    <property type="entry name" value="BMC_PduT_repeat1"/>
    <property type="match status" value="1"/>
</dbReference>
<dbReference type="CDD" id="cd07054">
    <property type="entry name" value="BMC_PduT_repeat2"/>
    <property type="match status" value="1"/>
</dbReference>
<dbReference type="InterPro" id="IPR037233">
    <property type="entry name" value="CcmK-like_sf"/>
</dbReference>
<gene>
    <name evidence="5" type="ORF">CEE37_12920</name>
</gene>
<comment type="similarity">
    <text evidence="3">Belongs to the bacterial microcompartments protein family.</text>
</comment>
<dbReference type="PIRSF" id="PIRSF034834">
    <property type="entry name" value="PduT"/>
    <property type="match status" value="1"/>
</dbReference>
<dbReference type="InterPro" id="IPR011238">
    <property type="entry name" value="Micro_shell_prot_PduT"/>
</dbReference>
<dbReference type="AlphaFoldDB" id="A0A532UTZ4"/>